<feature type="region of interest" description="Disordered" evidence="1">
    <location>
        <begin position="448"/>
        <end position="478"/>
    </location>
</feature>
<dbReference type="EMBL" id="LR877151">
    <property type="protein sequence ID" value="CAD2216620.1"/>
    <property type="molecule type" value="Genomic_DNA"/>
</dbReference>
<proteinExistence type="predicted"/>
<feature type="region of interest" description="Disordered" evidence="1">
    <location>
        <begin position="168"/>
        <end position="323"/>
    </location>
</feature>
<sequence>MDRLTAPNTVMRLRKTEKYEKRIEREKEEEAARRRRRPLSPNPVALDASKRLYLQAKALQNNLASQQKLQAEKAEEEEEEFTFQPTLSSYSKRITEEGYIPLEDRVDDGRERRERLKLEKEAAIVQELKFKPTLSPGSRQIVAERGRCSTDVGERLYAEGGERLLRGQVRQRREEKKATGMTVGPRQISRAQLEQLTTRMKEWQERREARQEELRSETGQQQQQRYSRQTSVASGQTRGNSETSRNTNLNKPRRSPSAPVAQGKAAAAPTSRKTRSPANGSDAVRAAKPLTRSASAGTTSNPHRYCTENRSLSRSPSATHVDPTSTAQYDLLKNPLYREMREIRFGALFYKYAAPHHNAVTLRHIKEQVKRYYPEDSGVVVALRERLLKKRRNRPPPTVNEHDQDAHIESLLLEKSVFVSLLVEYESLHGAQSWGRTEKDNLLFPLRDATPAAVGPNPAANDHEKHNQSQVSQASSGRRVVVSTPNVVYAGPSDFQRFKALTSKIQRGDAAAPNIQFVVEQPKLNAKEMTEKVLSAKKPSGKSGSSGVESSSVEPKPKKSTPAPNKRSTSTGKKEHGYAQPRKTAPKEDETAQYPFRPNLGQRTIELSQVNELKRQTYLKEKELRKKELKIILDDKTPQAAVKETKAERTPYTTPVKPPNDLPSDTKRSPSIELSSLSSNEYPSVLQAMPNRSPKLTGGSMTATTAHPCGRAASNSKDPQQYTDLREVEAELKEMDLLFDALYRKAHAL</sequence>
<feature type="region of interest" description="Disordered" evidence="1">
    <location>
        <begin position="1"/>
        <end position="45"/>
    </location>
</feature>
<feature type="compositionally biased region" description="Polar residues" evidence="1">
    <location>
        <begin position="189"/>
        <end position="198"/>
    </location>
</feature>
<keyword evidence="3" id="KW-1185">Reference proteome</keyword>
<feature type="compositionally biased region" description="Basic and acidic residues" evidence="1">
    <location>
        <begin position="14"/>
        <end position="32"/>
    </location>
</feature>
<reference evidence="2 3" key="1">
    <citation type="submission" date="2020-08" db="EMBL/GenBank/DDBJ databases">
        <authorList>
            <person name="Newling K."/>
            <person name="Davey J."/>
            <person name="Forrester S."/>
        </authorList>
    </citation>
    <scope>NUCLEOTIDE SEQUENCE [LARGE SCALE GENOMIC DNA]</scope>
    <source>
        <strain evidence="3">Crithidia deanei Carvalho (ATCC PRA-265)</strain>
    </source>
</reference>
<dbReference type="VEuPathDB" id="TriTrypDB:ADEAN_000408200"/>
<feature type="compositionally biased region" description="Low complexity" evidence="1">
    <location>
        <begin position="537"/>
        <end position="554"/>
    </location>
</feature>
<feature type="compositionally biased region" description="Basic and acidic residues" evidence="1">
    <location>
        <begin position="639"/>
        <end position="649"/>
    </location>
</feature>
<name>A0A7G2C9T5_9TRYP</name>
<accession>A0A7G2C9T5</accession>
<feature type="compositionally biased region" description="Low complexity" evidence="1">
    <location>
        <begin position="256"/>
        <end position="269"/>
    </location>
</feature>
<feature type="compositionally biased region" description="Basic and acidic residues" evidence="1">
    <location>
        <begin position="168"/>
        <end position="178"/>
    </location>
</feature>
<feature type="compositionally biased region" description="Polar residues" evidence="1">
    <location>
        <begin position="562"/>
        <end position="571"/>
    </location>
</feature>
<feature type="compositionally biased region" description="Polar residues" evidence="1">
    <location>
        <begin position="225"/>
        <end position="250"/>
    </location>
</feature>
<dbReference type="Proteomes" id="UP000515908">
    <property type="component" value="Chromosome 07"/>
</dbReference>
<feature type="region of interest" description="Disordered" evidence="1">
    <location>
        <begin position="530"/>
        <end position="600"/>
    </location>
</feature>
<gene>
    <name evidence="2" type="ORF">ADEAN_000408200</name>
</gene>
<evidence type="ECO:0000313" key="2">
    <source>
        <dbReference type="EMBL" id="CAD2216620.1"/>
    </source>
</evidence>
<evidence type="ECO:0000313" key="3">
    <source>
        <dbReference type="Proteomes" id="UP000515908"/>
    </source>
</evidence>
<feature type="region of interest" description="Disordered" evidence="1">
    <location>
        <begin position="639"/>
        <end position="721"/>
    </location>
</feature>
<evidence type="ECO:0000256" key="1">
    <source>
        <dbReference type="SAM" id="MobiDB-lite"/>
    </source>
</evidence>
<dbReference type="AlphaFoldDB" id="A0A7G2C9T5"/>
<dbReference type="OrthoDB" id="273840at2759"/>
<organism evidence="2 3">
    <name type="scientific">Angomonas deanei</name>
    <dbReference type="NCBI Taxonomy" id="59799"/>
    <lineage>
        <taxon>Eukaryota</taxon>
        <taxon>Discoba</taxon>
        <taxon>Euglenozoa</taxon>
        <taxon>Kinetoplastea</taxon>
        <taxon>Metakinetoplastina</taxon>
        <taxon>Trypanosomatida</taxon>
        <taxon>Trypanosomatidae</taxon>
        <taxon>Strigomonadinae</taxon>
        <taxon>Angomonas</taxon>
    </lineage>
</organism>
<feature type="compositionally biased region" description="Basic and acidic residues" evidence="1">
    <location>
        <begin position="199"/>
        <end position="216"/>
    </location>
</feature>
<protein>
    <submittedName>
        <fullName evidence="2">Uncharacterized protein</fullName>
    </submittedName>
</protein>
<feature type="compositionally biased region" description="Polar residues" evidence="1">
    <location>
        <begin position="292"/>
        <end position="323"/>
    </location>
</feature>